<reference evidence="1 2" key="1">
    <citation type="journal article" date="2019" name="Sci. Rep.">
        <title>Orb-weaving spider Araneus ventricosus genome elucidates the spidroin gene catalogue.</title>
        <authorList>
            <person name="Kono N."/>
            <person name="Nakamura H."/>
            <person name="Ohtoshi R."/>
            <person name="Moran D.A.P."/>
            <person name="Shinohara A."/>
            <person name="Yoshida Y."/>
            <person name="Fujiwara M."/>
            <person name="Mori M."/>
            <person name="Tomita M."/>
            <person name="Arakawa K."/>
        </authorList>
    </citation>
    <scope>NUCLEOTIDE SEQUENCE [LARGE SCALE GENOMIC DNA]</scope>
</reference>
<sequence>MAGFRFTEAPKSATVALRCPYSSSPTRRISDFLSSSRGPNLGRTFVLPLPSQRGPQNAVWPFQFDFKLFGIPTLPFRYGIFHPFLTLTKGFSFLCSKNRGVEQQ</sequence>
<dbReference type="Proteomes" id="UP000499080">
    <property type="component" value="Unassembled WGS sequence"/>
</dbReference>
<evidence type="ECO:0000313" key="2">
    <source>
        <dbReference type="Proteomes" id="UP000499080"/>
    </source>
</evidence>
<comment type="caution">
    <text evidence="1">The sequence shown here is derived from an EMBL/GenBank/DDBJ whole genome shotgun (WGS) entry which is preliminary data.</text>
</comment>
<proteinExistence type="predicted"/>
<protein>
    <submittedName>
        <fullName evidence="1">Uncharacterized protein</fullName>
    </submittedName>
</protein>
<keyword evidence="2" id="KW-1185">Reference proteome</keyword>
<evidence type="ECO:0000313" key="1">
    <source>
        <dbReference type="EMBL" id="GBN95755.1"/>
    </source>
</evidence>
<dbReference type="AlphaFoldDB" id="A0A4Y2T9H2"/>
<dbReference type="EMBL" id="BGPR01026216">
    <property type="protein sequence ID" value="GBN95755.1"/>
    <property type="molecule type" value="Genomic_DNA"/>
</dbReference>
<name>A0A4Y2T9H2_ARAVE</name>
<organism evidence="1 2">
    <name type="scientific">Araneus ventricosus</name>
    <name type="common">Orbweaver spider</name>
    <name type="synonym">Epeira ventricosa</name>
    <dbReference type="NCBI Taxonomy" id="182803"/>
    <lineage>
        <taxon>Eukaryota</taxon>
        <taxon>Metazoa</taxon>
        <taxon>Ecdysozoa</taxon>
        <taxon>Arthropoda</taxon>
        <taxon>Chelicerata</taxon>
        <taxon>Arachnida</taxon>
        <taxon>Araneae</taxon>
        <taxon>Araneomorphae</taxon>
        <taxon>Entelegynae</taxon>
        <taxon>Araneoidea</taxon>
        <taxon>Araneidae</taxon>
        <taxon>Araneus</taxon>
    </lineage>
</organism>
<gene>
    <name evidence="1" type="ORF">AVEN_87643_1</name>
</gene>
<accession>A0A4Y2T9H2</accession>